<name>A0A437A700_ARTFL</name>
<sequence length="387" mass="43938">MDWRMRDRAGELARPQPVQLTLPFHTAKMSTDHSLPPSPSKKVYSKSHTRTLSLDLDLKVKNTLVSAPPSLRRFMKAIYSWTVFIATISATFIFLLGYHLGNSAAEFRPGICPDISLQTSLAPIKDRPLITYVYFETLNARRNALFFIKHGLHFEADFIFIINGESDIVDQIPVLPNIKIIRRNNTCFDLGAHAEVLTHNNNALINSYKRFIMLNASIRGPFMPTWSRECWSEAYLAKVTEKNKLVGMTINCNIAKGKLKVLNSMIYATDRIGLNLILPVISHCFKDFGAAVQAENRAARAVLNEGYDVEALMTAASSMPDYARHCTHGSVLRPNSYFGINLHPYETIFQKANRDIAPRMLELMTRWHDQSNYSSWDTCLQAKKGHW</sequence>
<evidence type="ECO:0000313" key="2">
    <source>
        <dbReference type="EMBL" id="RVD86898.1"/>
    </source>
</evidence>
<dbReference type="RefSeq" id="XP_067492442.1">
    <property type="nucleotide sequence ID" value="XM_067634366.1"/>
</dbReference>
<dbReference type="OrthoDB" id="526941at2759"/>
<evidence type="ECO:0000256" key="1">
    <source>
        <dbReference type="SAM" id="Phobius"/>
    </source>
</evidence>
<dbReference type="VEuPathDB" id="FungiDB:DFL_005149"/>
<proteinExistence type="predicted"/>
<comment type="caution">
    <text evidence="2">The sequence shown here is derived from an EMBL/GenBank/DDBJ whole genome shotgun (WGS) entry which is preliminary data.</text>
</comment>
<organism evidence="2 3">
    <name type="scientific">Arthrobotrys flagrans</name>
    <name type="common">Nematode-trapping fungus</name>
    <name type="synonym">Trichothecium flagrans</name>
    <dbReference type="NCBI Taxonomy" id="97331"/>
    <lineage>
        <taxon>Eukaryota</taxon>
        <taxon>Fungi</taxon>
        <taxon>Dikarya</taxon>
        <taxon>Ascomycota</taxon>
        <taxon>Pezizomycotina</taxon>
        <taxon>Orbiliomycetes</taxon>
        <taxon>Orbiliales</taxon>
        <taxon>Orbiliaceae</taxon>
        <taxon>Arthrobotrys</taxon>
    </lineage>
</organism>
<dbReference type="AlphaFoldDB" id="A0A437A700"/>
<keyword evidence="3" id="KW-1185">Reference proteome</keyword>
<keyword evidence="1" id="KW-1133">Transmembrane helix</keyword>
<evidence type="ECO:0000313" key="3">
    <source>
        <dbReference type="Proteomes" id="UP000283090"/>
    </source>
</evidence>
<dbReference type="EMBL" id="SAEB01000006">
    <property type="protein sequence ID" value="RVD86898.1"/>
    <property type="molecule type" value="Genomic_DNA"/>
</dbReference>
<accession>A0A437A700</accession>
<keyword evidence="1" id="KW-0812">Transmembrane</keyword>
<dbReference type="STRING" id="97331.A0A437A700"/>
<feature type="transmembrane region" description="Helical" evidence="1">
    <location>
        <begin position="78"/>
        <end position="100"/>
    </location>
</feature>
<dbReference type="Proteomes" id="UP000283090">
    <property type="component" value="Unassembled WGS sequence"/>
</dbReference>
<gene>
    <name evidence="2" type="ORF">DFL_005149</name>
</gene>
<protein>
    <submittedName>
        <fullName evidence="2">Uncharacterized protein</fullName>
    </submittedName>
</protein>
<reference evidence="2 3" key="1">
    <citation type="submission" date="2019-01" db="EMBL/GenBank/DDBJ databases">
        <title>Intercellular communication is required for trap formation in the nematode-trapping fungus Duddingtonia flagrans.</title>
        <authorList>
            <person name="Youssar L."/>
            <person name="Wernet V."/>
            <person name="Hensel N."/>
            <person name="Hildebrandt H.-G."/>
            <person name="Fischer R."/>
        </authorList>
    </citation>
    <scope>NUCLEOTIDE SEQUENCE [LARGE SCALE GENOMIC DNA]</scope>
    <source>
        <strain evidence="2 3">CBS H-5679</strain>
    </source>
</reference>
<dbReference type="GeneID" id="93587460"/>
<keyword evidence="1" id="KW-0472">Membrane</keyword>